<dbReference type="Proteomes" id="UP001165363">
    <property type="component" value="Unassembled WGS sequence"/>
</dbReference>
<reference evidence="2" key="1">
    <citation type="submission" date="2022-05" db="EMBL/GenBank/DDBJ databases">
        <authorList>
            <person name="Jo J.-H."/>
            <person name="Im W.-T."/>
        </authorList>
    </citation>
    <scope>NUCLEOTIDE SEQUENCE</scope>
    <source>
        <strain evidence="2">SE158</strain>
    </source>
</reference>
<keyword evidence="3" id="KW-1185">Reference proteome</keyword>
<evidence type="ECO:0000256" key="1">
    <source>
        <dbReference type="SAM" id="SignalP"/>
    </source>
</evidence>
<dbReference type="InterPro" id="IPR008257">
    <property type="entry name" value="Pept_M19"/>
</dbReference>
<gene>
    <name evidence="2" type="ORF">LZ536_12800</name>
</gene>
<dbReference type="PANTHER" id="PTHR10443:SF12">
    <property type="entry name" value="DIPEPTIDASE"/>
    <property type="match status" value="1"/>
</dbReference>
<name>A0ABT0RQE4_9SPHN</name>
<dbReference type="SUPFAM" id="SSF51556">
    <property type="entry name" value="Metallo-dependent hydrolases"/>
    <property type="match status" value="1"/>
</dbReference>
<dbReference type="RefSeq" id="WP_249849164.1">
    <property type="nucleotide sequence ID" value="NZ_JAMGBD010000002.1"/>
</dbReference>
<evidence type="ECO:0000313" key="3">
    <source>
        <dbReference type="Proteomes" id="UP001165363"/>
    </source>
</evidence>
<dbReference type="Gene3D" id="3.20.20.140">
    <property type="entry name" value="Metal-dependent hydrolases"/>
    <property type="match status" value="1"/>
</dbReference>
<dbReference type="PANTHER" id="PTHR10443">
    <property type="entry name" value="MICROSOMAL DIPEPTIDASE"/>
    <property type="match status" value="1"/>
</dbReference>
<dbReference type="InterPro" id="IPR032466">
    <property type="entry name" value="Metal_Hydrolase"/>
</dbReference>
<sequence>MHHALTLRRPLVKSRAMRNLLLAAALAALAVPADAQSIDPKVQARIDRILKATPLIDGHNDIAEQLAENYRRNITGLASGTDKRPDHPLMTDMARLHQGRVGGQFWSVFINGEVTGDAAIRETIEEIDIVRRMIDAYPGDLELARTADDVVRIHKSGKVASMIGVEGGRQIGGSLAALRQFYNLGARYMTLTHNQTTEWADSATDDPKYGGLSPFGVQVVHEMNRIGMLVDLSHVSADTMKDAIAASKGPVIFSHSSARGLVGHLRNVPDDVLQLLPANGGVVMVNFVPDFVSDAVWRWGAEKNAEEARLKVFHRNSKAEVEAGLKAWEAAHPRPSVTVAAIADHIEHVVKVAGYDHVGLGGDFDGIPYTPEDLTGVQDYPRIFAELIRRGWSDENLAKLAGGNVLRALRKAEVVSASMKNEPAALSDLDMAPSQ</sequence>
<feature type="chain" id="PRO_5047214555" evidence="1">
    <location>
        <begin position="36"/>
        <end position="435"/>
    </location>
</feature>
<dbReference type="Pfam" id="PF01244">
    <property type="entry name" value="Peptidase_M19"/>
    <property type="match status" value="1"/>
</dbReference>
<proteinExistence type="predicted"/>
<feature type="signal peptide" evidence="1">
    <location>
        <begin position="1"/>
        <end position="35"/>
    </location>
</feature>
<dbReference type="EMBL" id="JAMGBD010000002">
    <property type="protein sequence ID" value="MCL6684770.1"/>
    <property type="molecule type" value="Genomic_DNA"/>
</dbReference>
<evidence type="ECO:0000313" key="2">
    <source>
        <dbReference type="EMBL" id="MCL6684770.1"/>
    </source>
</evidence>
<keyword evidence="1" id="KW-0732">Signal</keyword>
<accession>A0ABT0RQE4</accession>
<organism evidence="2 3">
    <name type="scientific">Sphingomonas alba</name>
    <dbReference type="NCBI Taxonomy" id="2908208"/>
    <lineage>
        <taxon>Bacteria</taxon>
        <taxon>Pseudomonadati</taxon>
        <taxon>Pseudomonadota</taxon>
        <taxon>Alphaproteobacteria</taxon>
        <taxon>Sphingomonadales</taxon>
        <taxon>Sphingomonadaceae</taxon>
        <taxon>Sphingomonas</taxon>
    </lineage>
</organism>
<dbReference type="PROSITE" id="PS51365">
    <property type="entry name" value="RENAL_DIPEPTIDASE_2"/>
    <property type="match status" value="1"/>
</dbReference>
<protein>
    <submittedName>
        <fullName evidence="2">Dipeptidase</fullName>
    </submittedName>
</protein>
<comment type="caution">
    <text evidence="2">The sequence shown here is derived from an EMBL/GenBank/DDBJ whole genome shotgun (WGS) entry which is preliminary data.</text>
</comment>
<dbReference type="CDD" id="cd01301">
    <property type="entry name" value="rDP_like"/>
    <property type="match status" value="1"/>
</dbReference>